<evidence type="ECO:0000256" key="5">
    <source>
        <dbReference type="ARBA" id="ARBA00023136"/>
    </source>
</evidence>
<dbReference type="RefSeq" id="WP_284724555.1">
    <property type="nucleotide sequence ID" value="NZ_FXTU01000007.1"/>
</dbReference>
<dbReference type="Pfam" id="PF00482">
    <property type="entry name" value="T2SSF"/>
    <property type="match status" value="1"/>
</dbReference>
<keyword evidence="2" id="KW-1003">Cell membrane</keyword>
<reference evidence="8" key="1">
    <citation type="submission" date="2017-05" db="EMBL/GenBank/DDBJ databases">
        <authorList>
            <person name="Varghese N."/>
            <person name="Submissions S."/>
        </authorList>
    </citation>
    <scope>NUCLEOTIDE SEQUENCE</scope>
    <source>
        <strain evidence="8">DSM 45262</strain>
    </source>
</reference>
<protein>
    <submittedName>
        <fullName evidence="8">Tight adherence protein C</fullName>
    </submittedName>
</protein>
<dbReference type="Proteomes" id="UP001157946">
    <property type="component" value="Unassembled WGS sequence"/>
</dbReference>
<evidence type="ECO:0000256" key="4">
    <source>
        <dbReference type="ARBA" id="ARBA00022989"/>
    </source>
</evidence>
<evidence type="ECO:0000256" key="3">
    <source>
        <dbReference type="ARBA" id="ARBA00022692"/>
    </source>
</evidence>
<sequence length="305" mass="34413">MTFTLLILVLAIWACLFFAAISYYSYSMEKEKVRINLDNHIPPWKVMKKRVSRGMLIHQWLDKLAPTGKNIQILSEDTELEDSLVKAGYPFQLTVARLHGAKILGAILGLFIGLLYYSVGFLPLDFLITVFAPFVGYMAPIYWVRMKAKRRQEQLRLDLPDFLDMMSITLQAGMSMDDAFAYYVETTQGPLSEELARLNQEVKFGVQREAAYRSLISRTESSELEALIQSLIQAHNLGTPIAQTFAQQAEEMRRMRAEHAKEAAGKAAPKISLVSGLVIAPSIMLLMLSAIIYSYFIARDIFGGI</sequence>
<feature type="transmembrane region" description="Helical" evidence="6">
    <location>
        <begin position="103"/>
        <end position="120"/>
    </location>
</feature>
<feature type="transmembrane region" description="Helical" evidence="6">
    <location>
        <begin position="126"/>
        <end position="144"/>
    </location>
</feature>
<dbReference type="PANTHER" id="PTHR35007:SF2">
    <property type="entry name" value="PILUS ASSEMBLE PROTEIN"/>
    <property type="match status" value="1"/>
</dbReference>
<organism evidence="8 9">
    <name type="scientific">Laceyella tengchongensis</name>
    <dbReference type="NCBI Taxonomy" id="574699"/>
    <lineage>
        <taxon>Bacteria</taxon>
        <taxon>Bacillati</taxon>
        <taxon>Bacillota</taxon>
        <taxon>Bacilli</taxon>
        <taxon>Bacillales</taxon>
        <taxon>Thermoactinomycetaceae</taxon>
        <taxon>Laceyella</taxon>
    </lineage>
</organism>
<feature type="transmembrane region" description="Helical" evidence="6">
    <location>
        <begin position="271"/>
        <end position="296"/>
    </location>
</feature>
<comment type="subcellular location">
    <subcellularLocation>
        <location evidence="1">Cell membrane</location>
        <topology evidence="1">Multi-pass membrane protein</topology>
    </subcellularLocation>
</comment>
<evidence type="ECO:0000259" key="7">
    <source>
        <dbReference type="Pfam" id="PF00482"/>
    </source>
</evidence>
<feature type="domain" description="Type II secretion system protein GspF" evidence="7">
    <location>
        <begin position="162"/>
        <end position="288"/>
    </location>
</feature>
<dbReference type="EMBL" id="FXTU01000007">
    <property type="protein sequence ID" value="SMP30728.1"/>
    <property type="molecule type" value="Genomic_DNA"/>
</dbReference>
<keyword evidence="5 6" id="KW-0472">Membrane</keyword>
<gene>
    <name evidence="8" type="ORF">SAMN06265361_107106</name>
</gene>
<dbReference type="InterPro" id="IPR018076">
    <property type="entry name" value="T2SS_GspF_dom"/>
</dbReference>
<evidence type="ECO:0000313" key="9">
    <source>
        <dbReference type="Proteomes" id="UP001157946"/>
    </source>
</evidence>
<evidence type="ECO:0000256" key="1">
    <source>
        <dbReference type="ARBA" id="ARBA00004651"/>
    </source>
</evidence>
<keyword evidence="3 6" id="KW-0812">Transmembrane</keyword>
<comment type="caution">
    <text evidence="8">The sequence shown here is derived from an EMBL/GenBank/DDBJ whole genome shotgun (WGS) entry which is preliminary data.</text>
</comment>
<accession>A0AA45WRM7</accession>
<dbReference type="GO" id="GO:0005886">
    <property type="term" value="C:plasma membrane"/>
    <property type="evidence" value="ECO:0007669"/>
    <property type="project" value="UniProtKB-SubCell"/>
</dbReference>
<evidence type="ECO:0000256" key="2">
    <source>
        <dbReference type="ARBA" id="ARBA00022475"/>
    </source>
</evidence>
<proteinExistence type="predicted"/>
<evidence type="ECO:0000313" key="8">
    <source>
        <dbReference type="EMBL" id="SMP30728.1"/>
    </source>
</evidence>
<feature type="transmembrane region" description="Helical" evidence="6">
    <location>
        <begin position="6"/>
        <end position="26"/>
    </location>
</feature>
<evidence type="ECO:0000256" key="6">
    <source>
        <dbReference type="SAM" id="Phobius"/>
    </source>
</evidence>
<keyword evidence="4 6" id="KW-1133">Transmembrane helix</keyword>
<keyword evidence="9" id="KW-1185">Reference proteome</keyword>
<dbReference type="AlphaFoldDB" id="A0AA45WRM7"/>
<name>A0AA45WRM7_9BACL</name>
<dbReference type="PANTHER" id="PTHR35007">
    <property type="entry name" value="INTEGRAL MEMBRANE PROTEIN-RELATED"/>
    <property type="match status" value="1"/>
</dbReference>